<dbReference type="AlphaFoldDB" id="A0A3M7PAG1"/>
<proteinExistence type="predicted"/>
<evidence type="ECO:0000313" key="2">
    <source>
        <dbReference type="Proteomes" id="UP000276133"/>
    </source>
</evidence>
<reference evidence="1 2" key="1">
    <citation type="journal article" date="2018" name="Sci. Rep.">
        <title>Genomic signatures of local adaptation to the degree of environmental predictability in rotifers.</title>
        <authorList>
            <person name="Franch-Gras L."/>
            <person name="Hahn C."/>
            <person name="Garcia-Roger E.M."/>
            <person name="Carmona M.J."/>
            <person name="Serra M."/>
            <person name="Gomez A."/>
        </authorList>
    </citation>
    <scope>NUCLEOTIDE SEQUENCE [LARGE SCALE GENOMIC DNA]</scope>
    <source>
        <strain evidence="1">HYR1</strain>
    </source>
</reference>
<name>A0A3M7PAG1_BRAPC</name>
<gene>
    <name evidence="1" type="ORF">BpHYR1_030809</name>
</gene>
<protein>
    <submittedName>
        <fullName evidence="1">Uncharacterized protein</fullName>
    </submittedName>
</protein>
<comment type="caution">
    <text evidence="1">The sequence shown here is derived from an EMBL/GenBank/DDBJ whole genome shotgun (WGS) entry which is preliminary data.</text>
</comment>
<evidence type="ECO:0000313" key="1">
    <source>
        <dbReference type="EMBL" id="RMZ96085.1"/>
    </source>
</evidence>
<sequence>MFPFDFKFKTGDYFIFHFKPTKIVNLLDAFFLGGSIKKAKQRIGQHLYSINYFRQNIRKILQILDPEEGHFWSKRADRFLKLKINLRENIQGRFNNQNSTNFSE</sequence>
<dbReference type="Proteomes" id="UP000276133">
    <property type="component" value="Unassembled WGS sequence"/>
</dbReference>
<keyword evidence="2" id="KW-1185">Reference proteome</keyword>
<organism evidence="1 2">
    <name type="scientific">Brachionus plicatilis</name>
    <name type="common">Marine rotifer</name>
    <name type="synonym">Brachionus muelleri</name>
    <dbReference type="NCBI Taxonomy" id="10195"/>
    <lineage>
        <taxon>Eukaryota</taxon>
        <taxon>Metazoa</taxon>
        <taxon>Spiralia</taxon>
        <taxon>Gnathifera</taxon>
        <taxon>Rotifera</taxon>
        <taxon>Eurotatoria</taxon>
        <taxon>Monogononta</taxon>
        <taxon>Pseudotrocha</taxon>
        <taxon>Ploima</taxon>
        <taxon>Brachionidae</taxon>
        <taxon>Brachionus</taxon>
    </lineage>
</organism>
<accession>A0A3M7PAG1</accession>
<dbReference type="EMBL" id="REGN01012309">
    <property type="protein sequence ID" value="RMZ96085.1"/>
    <property type="molecule type" value="Genomic_DNA"/>
</dbReference>